<gene>
    <name evidence="1" type="ORF">GNI_077970</name>
</gene>
<dbReference type="VEuPathDB" id="CryptoDB:GNI_077970"/>
<protein>
    <submittedName>
        <fullName evidence="1">Uncharacterized protein</fullName>
    </submittedName>
</protein>
<keyword evidence="2" id="KW-1185">Reference proteome</keyword>
<comment type="caution">
    <text evidence="1">The sequence shown here is derived from an EMBL/GenBank/DDBJ whole genome shotgun (WGS) entry which is preliminary data.</text>
</comment>
<proteinExistence type="predicted"/>
<dbReference type="RefSeq" id="XP_011130541.1">
    <property type="nucleotide sequence ID" value="XM_011132239.1"/>
</dbReference>
<sequence length="113" mass="12043">MLLTRPPTHLHTPVTRLLTGTIFGAPAVDHYDRARRVGPQASADARVCESRGVVVKTILRVTLQTVDPWAADETERVCASGLGFGSCRAAAAFDHAALAVTRTRAEGCTFALV</sequence>
<dbReference type="EMBL" id="AFNH02000585">
    <property type="protein sequence ID" value="EZG66647.1"/>
    <property type="molecule type" value="Genomic_DNA"/>
</dbReference>
<evidence type="ECO:0000313" key="1">
    <source>
        <dbReference type="EMBL" id="EZG66647.1"/>
    </source>
</evidence>
<dbReference type="GeneID" id="22912828"/>
<organism evidence="1 2">
    <name type="scientific">Gregarina niphandrodes</name>
    <name type="common">Septate eugregarine</name>
    <dbReference type="NCBI Taxonomy" id="110365"/>
    <lineage>
        <taxon>Eukaryota</taxon>
        <taxon>Sar</taxon>
        <taxon>Alveolata</taxon>
        <taxon>Apicomplexa</taxon>
        <taxon>Conoidasida</taxon>
        <taxon>Gregarinasina</taxon>
        <taxon>Eugregarinorida</taxon>
        <taxon>Gregarinidae</taxon>
        <taxon>Gregarina</taxon>
    </lineage>
</organism>
<name>A0A023B6P8_GRENI</name>
<reference evidence="1" key="1">
    <citation type="submission" date="2013-12" db="EMBL/GenBank/DDBJ databases">
        <authorList>
            <person name="Omoto C.K."/>
            <person name="Sibley D."/>
            <person name="Venepally P."/>
            <person name="Hadjithomas M."/>
            <person name="Karamycheva S."/>
            <person name="Brunk B."/>
            <person name="Roos D."/>
            <person name="Caler E."/>
            <person name="Lorenzi H."/>
        </authorList>
    </citation>
    <scope>NUCLEOTIDE SEQUENCE</scope>
</reference>
<accession>A0A023B6P8</accession>
<dbReference type="Proteomes" id="UP000019763">
    <property type="component" value="Unassembled WGS sequence"/>
</dbReference>
<dbReference type="AlphaFoldDB" id="A0A023B6P8"/>
<evidence type="ECO:0000313" key="2">
    <source>
        <dbReference type="Proteomes" id="UP000019763"/>
    </source>
</evidence>